<sequence length="1765" mass="185006">MPPEPGGPSLGTWAHVRGVTMLKVLRAAVAALCFASVAIAAEVKPYANEDLASDAVRLAETLKIAAGKIGAQTAGKTPDDLRKAAAAAATGGKFDAAAALAAAAATAGPKDPANWLAYANVAIKADDAQADNRWDLVTHGAAAAYAAYERAAEAPAQAVALATLGDLLARHSAWRGALDAYKASLDRRDAIDVRKTYESLREQYGFRILDYKVDNESANPRVCFTFSEQLARKTDFAPYVAVSGASSAAISSEDQQICVEGLKHGERYAVVLRQGLPSAVGENLLKAADYEIYVRDRSPQAHFAGKAYVLPRQGQEGAPLVTVNASKVSIDVYRIGDRNLLATVNRDDFLKPIDTARAREIADTDGVKVWSGSMDVASELNRDVVTEFPVLKAVGKLDPGVYLVTARPWKEKTSDSDEPDYAQLATQWMVVSDLGLTAISGDDGVHAFVQSLGSAGPLAGVDVTLVARNNEALATKTTGADGRVEFDPGLSRGKGGVAPGLLVATLAGDYNFLNLAQNAFDLTDRGVGGRDAPSGLDAFVYTERGVYRSGETVFATALLRDAKGVARERLPLTLVVKRPDGVEYRRATVADAGLGGHALAIPLLAGAAPGKWRIEAFADPKGDPIGAVEFLLEDYIPERLDFALKTASAVVTPGEPIALSLDARFLYGAPASGLDVTGAIRVQAVPDGALAGFPGYVAGLADDEFTTVETQFPAKATTDAKGRAELSVDLPEAASTRPLEAKLIVDVAEPGGRTVERTVTLPVRAKGVLVGVKKTFDASISAGDAATFEAIAVAPDGARVARKGAEWSLYQVTSDYQWFNADGRWNYEPVKSSKRVASGIVDIGPDGPAKISAPVQWGAHRLDIKTLDGEETSLAFDVGWSGTASADTPDNVAVTLDKTSYAPGDEAKLRIAAAAAGKATVALIGDKVERFIDVDLAAGDTVVPFAVGADWGPGAYAVALTHRPLDVKARRMPGRAIGLAWFSIGGATRKLDVTFDAPAIAKPREPMQIPITVAGLAPGEEAYVSVSAVDLGILNLTGYRTPDPVAYFFGQRKLPVEIRDLWGMLIDGMQGAAGAIETGGDSSGSLEGNLPTQPPLALFSGVVRLDDRGQATVTFDLPAFNGTVRLAAAAWSRDKVGSAQSDVTVRDKVVVSATLPRFLDVGDRSQLTVDIDNVDGEAGDYTLDLDLGGPVAAEAAALHQTLRLDAHQRRQATVAIAAAGVGTASFGLRLSGPNVDLTQKLALGVASGAPDVYRRTVTPLPGGGAATVSGDLLAGFIPGTGSIAVSASPFGALDAPALLQALDRYPYGCSEQTVSRAMPLLYVNRLASLQNLGVDPDLDARIKQAIEREMSRQSASGAFGMWAADSGDDDPWLDAFVTDFLTRAREMKFVVAEPAFAQALDRLRNTIVNAPEPNADNSAALAYALYVLARNGRPVIGDLRYLSDAKLDAFASPLAKAQLGAALAMLGDRARAGKVFSAALAALAAEKDEGRSRPDFGSRLRDAAAVMALVAEADPAAGDMPANAIARAGAELDSARAERSQTSTQENGWMVLAAEALAEHGGLGSFTVDGQPVKGALNRRFGPDALAGKTAAIGNAGEATAQLVVTVSGSPVAPEPAASNGYTVERSFYTLDGKKLDLASLMQNQRVVVALRVTEAEARTARLMIVDRLPAGLEIDNPALVEGGSVEGFSWLTTDETPAHTEYRDDRFVAVFDRAPGQSAFITLAYVVRAVAPGRYVHPPATAEDMYAPERYGRTAFGAMEVTAK</sequence>
<dbReference type="Pfam" id="PF00207">
    <property type="entry name" value="A2M"/>
    <property type="match status" value="1"/>
</dbReference>
<evidence type="ECO:0008006" key="8">
    <source>
        <dbReference type="Google" id="ProtNLM"/>
    </source>
</evidence>
<dbReference type="InterPro" id="IPR011625">
    <property type="entry name" value="A2M_N_BRD"/>
</dbReference>
<dbReference type="SMART" id="SM01419">
    <property type="entry name" value="Thiol-ester_cl"/>
    <property type="match status" value="1"/>
</dbReference>
<evidence type="ECO:0000313" key="6">
    <source>
        <dbReference type="EMBL" id="RBP00872.1"/>
    </source>
</evidence>
<keyword evidence="7" id="KW-1185">Reference proteome</keyword>
<dbReference type="PANTHER" id="PTHR40094:SF1">
    <property type="entry name" value="UBIQUITIN DOMAIN-CONTAINING PROTEIN"/>
    <property type="match status" value="1"/>
</dbReference>
<dbReference type="EMBL" id="QNRK01000065">
    <property type="protein sequence ID" value="RBP00872.1"/>
    <property type="molecule type" value="Genomic_DNA"/>
</dbReference>
<dbReference type="OrthoDB" id="9767116at2"/>
<dbReference type="Gene3D" id="1.50.10.20">
    <property type="match status" value="1"/>
</dbReference>
<dbReference type="Pfam" id="PF21142">
    <property type="entry name" value="A2M_bMG2"/>
    <property type="match status" value="1"/>
</dbReference>
<dbReference type="Pfam" id="PF11974">
    <property type="entry name" value="bMG3"/>
    <property type="match status" value="1"/>
</dbReference>
<evidence type="ECO:0000256" key="3">
    <source>
        <dbReference type="SAM" id="SignalP"/>
    </source>
</evidence>
<protein>
    <recommendedName>
        <fullName evidence="8">Alpha-2-macroglobulin family protein</fullName>
    </recommendedName>
</protein>
<evidence type="ECO:0000259" key="4">
    <source>
        <dbReference type="SMART" id="SM01359"/>
    </source>
</evidence>
<dbReference type="Pfam" id="PF17962">
    <property type="entry name" value="bMG6"/>
    <property type="match status" value="1"/>
</dbReference>
<dbReference type="InterPro" id="IPR051802">
    <property type="entry name" value="YfhM-like"/>
</dbReference>
<feature type="domain" description="Alpha-2-macroglobulin bait region" evidence="4">
    <location>
        <begin position="892"/>
        <end position="1036"/>
    </location>
</feature>
<evidence type="ECO:0000259" key="5">
    <source>
        <dbReference type="SMART" id="SM01360"/>
    </source>
</evidence>
<dbReference type="InterPro" id="IPR049120">
    <property type="entry name" value="A2M_bMG2"/>
</dbReference>
<evidence type="ECO:0000313" key="7">
    <source>
        <dbReference type="Proteomes" id="UP000253529"/>
    </source>
</evidence>
<comment type="caution">
    <text evidence="6">The sequence shown here is derived from an EMBL/GenBank/DDBJ whole genome shotgun (WGS) entry which is preliminary data.</text>
</comment>
<dbReference type="CDD" id="cd02891">
    <property type="entry name" value="A2M_like"/>
    <property type="match status" value="1"/>
</dbReference>
<dbReference type="Pfam" id="PF07678">
    <property type="entry name" value="TED_complement"/>
    <property type="match status" value="1"/>
</dbReference>
<dbReference type="Pfam" id="PF17972">
    <property type="entry name" value="bMG5"/>
    <property type="match status" value="1"/>
</dbReference>
<dbReference type="InterPro" id="IPR041203">
    <property type="entry name" value="Bact_A2M_MG5"/>
</dbReference>
<dbReference type="InterPro" id="IPR021868">
    <property type="entry name" value="Alpha_2_Macroglob_MG3"/>
</dbReference>
<feature type="domain" description="Alpha-2-macroglobulin" evidence="5">
    <location>
        <begin position="1096"/>
        <end position="1185"/>
    </location>
</feature>
<dbReference type="PANTHER" id="PTHR40094">
    <property type="entry name" value="ALPHA-2-MACROGLOBULIN HOMOLOG"/>
    <property type="match status" value="1"/>
</dbReference>
<accession>A0A366EEQ5</accession>
<dbReference type="GO" id="GO:0005615">
    <property type="term" value="C:extracellular space"/>
    <property type="evidence" value="ECO:0007669"/>
    <property type="project" value="InterPro"/>
</dbReference>
<evidence type="ECO:0000256" key="1">
    <source>
        <dbReference type="ARBA" id="ARBA00010556"/>
    </source>
</evidence>
<dbReference type="InterPro" id="IPR026284">
    <property type="entry name" value="A2MG_proteobact"/>
</dbReference>
<dbReference type="Pfam" id="PF01835">
    <property type="entry name" value="MG2"/>
    <property type="match status" value="1"/>
</dbReference>
<name>A0A366EEQ5_9HYPH</name>
<proteinExistence type="inferred from homology"/>
<comment type="similarity">
    <text evidence="1">Belongs to the protease inhibitor I39 (alpha-2-macroglobulin) family. Bacterial alpha-2-macroglobulin subfamily.</text>
</comment>
<dbReference type="SMART" id="SM01360">
    <property type="entry name" value="A2M"/>
    <property type="match status" value="1"/>
</dbReference>
<dbReference type="Proteomes" id="UP000253529">
    <property type="component" value="Unassembled WGS sequence"/>
</dbReference>
<dbReference type="SUPFAM" id="SSF48239">
    <property type="entry name" value="Terpenoid cyclases/Protein prenyltransferases"/>
    <property type="match status" value="1"/>
</dbReference>
<feature type="signal peptide" evidence="3">
    <location>
        <begin position="1"/>
        <end position="40"/>
    </location>
</feature>
<dbReference type="InterPro" id="IPR041462">
    <property type="entry name" value="Bact_A2M_MG6"/>
</dbReference>
<dbReference type="InterPro" id="IPR041246">
    <property type="entry name" value="Bact_MG10"/>
</dbReference>
<gene>
    <name evidence="6" type="ORF">DFR50_1655</name>
</gene>
<dbReference type="InterPro" id="IPR002890">
    <property type="entry name" value="MG2"/>
</dbReference>
<dbReference type="InterPro" id="IPR011626">
    <property type="entry name" value="Alpha-macroglobulin_TED"/>
</dbReference>
<organism evidence="6 7">
    <name type="scientific">Roseiarcus fermentans</name>
    <dbReference type="NCBI Taxonomy" id="1473586"/>
    <lineage>
        <taxon>Bacteria</taxon>
        <taxon>Pseudomonadati</taxon>
        <taxon>Pseudomonadota</taxon>
        <taxon>Alphaproteobacteria</taxon>
        <taxon>Hyphomicrobiales</taxon>
        <taxon>Roseiarcaceae</taxon>
        <taxon>Roseiarcus</taxon>
    </lineage>
</organism>
<feature type="chain" id="PRO_5016578269" description="Alpha-2-macroglobulin family protein" evidence="3">
    <location>
        <begin position="41"/>
        <end position="1765"/>
    </location>
</feature>
<dbReference type="InterPro" id="IPR001599">
    <property type="entry name" value="Macroglobln_a2"/>
</dbReference>
<dbReference type="InterPro" id="IPR047565">
    <property type="entry name" value="Alpha-macroglob_thiol-ester_cl"/>
</dbReference>
<dbReference type="Pfam" id="PF17973">
    <property type="entry name" value="bMG10"/>
    <property type="match status" value="1"/>
</dbReference>
<evidence type="ECO:0000256" key="2">
    <source>
        <dbReference type="ARBA" id="ARBA00022729"/>
    </source>
</evidence>
<dbReference type="SMART" id="SM01359">
    <property type="entry name" value="A2M_N_2"/>
    <property type="match status" value="1"/>
</dbReference>
<dbReference type="Gene3D" id="2.60.40.1930">
    <property type="match status" value="1"/>
</dbReference>
<dbReference type="GO" id="GO:0004866">
    <property type="term" value="F:endopeptidase inhibitor activity"/>
    <property type="evidence" value="ECO:0007669"/>
    <property type="project" value="InterPro"/>
</dbReference>
<dbReference type="Pfam" id="PF07703">
    <property type="entry name" value="A2M_BRD"/>
    <property type="match status" value="1"/>
</dbReference>
<keyword evidence="2 3" id="KW-0732">Signal</keyword>
<reference evidence="6 7" key="1">
    <citation type="submission" date="2018-06" db="EMBL/GenBank/DDBJ databases">
        <title>Genomic Encyclopedia of Type Strains, Phase IV (KMG-IV): sequencing the most valuable type-strain genomes for metagenomic binning, comparative biology and taxonomic classification.</title>
        <authorList>
            <person name="Goeker M."/>
        </authorList>
    </citation>
    <scope>NUCLEOTIDE SEQUENCE [LARGE SCALE GENOMIC DNA]</scope>
    <source>
        <strain evidence="6 7">DSM 24875</strain>
    </source>
</reference>
<dbReference type="InterPro" id="IPR008930">
    <property type="entry name" value="Terpenoid_cyclase/PrenylTrfase"/>
</dbReference>
<dbReference type="PIRSF" id="PIRSF038980">
    <property type="entry name" value="A2M_bac"/>
    <property type="match status" value="1"/>
</dbReference>